<dbReference type="PANTHER" id="PTHR42884">
    <property type="entry name" value="PROPROTEIN CONVERTASE SUBTILISIN/KEXIN-RELATED"/>
    <property type="match status" value="1"/>
</dbReference>
<evidence type="ECO:0000256" key="6">
    <source>
        <dbReference type="SAM" id="MobiDB-lite"/>
    </source>
</evidence>
<dbReference type="PROSITE" id="PS51208">
    <property type="entry name" value="AUTOTRANSPORTER"/>
    <property type="match status" value="1"/>
</dbReference>
<evidence type="ECO:0000256" key="5">
    <source>
        <dbReference type="PROSITE-ProRule" id="PRU01240"/>
    </source>
</evidence>
<reference evidence="8 9" key="1">
    <citation type="submission" date="2019-04" db="EMBL/GenBank/DDBJ databases">
        <authorList>
            <person name="Grouzdev D.S."/>
            <person name="Nazina T.N."/>
        </authorList>
    </citation>
    <scope>NUCLEOTIDE SEQUENCE [LARGE SCALE GENOMIC DNA]</scope>
    <source>
        <strain evidence="8 9">SHC 3-19</strain>
    </source>
</reference>
<dbReference type="CDD" id="cd04848">
    <property type="entry name" value="Peptidases_S8_Autotransporter_serine_protease_like"/>
    <property type="match status" value="1"/>
</dbReference>
<feature type="region of interest" description="Disordered" evidence="6">
    <location>
        <begin position="33"/>
        <end position="52"/>
    </location>
</feature>
<proteinExistence type="inferred from homology"/>
<keyword evidence="2" id="KW-0732">Signal</keyword>
<sequence length="988" mass="101026">MDSNLASRRQLRLAGTLLPAAIALALSACGGGGGGSSIRPTPPPITPSGPGFTPNVANDASLVVSPPAVATLAGPISLANNSLNRHLLLTNAAGALGAGLKGQGITIGLLDSGVNRNHPTLAGRVTQNFINICTTTACGNDLSVDDKVGHGTVVASLAAGRPAVGNYLNSDGSSSGQTGTWGGGVAQNATIVSSRIISDAPPKDDGSGAGNEIHAGEGLGEEFVYLHKQLADAGAKIINNSWGGLYWSDPALSQELATAYRDFTVNRGGIIVFANGNSGRDARFRLQPSDNAMLPTLANDAILEKGWLTVGALDPLNPTQLTDYSQECGPAMNYCLVAPGNVVFIDPDATSQATSGLYQGGGTSYAAPQVSGAAAVVWAAFPYFSNDQVRQAILGGAKDLGAAGVDAVFGWGLLDVTRAAMGPSNFAWGDFSVAFSGHSVWRNEIVGSGGLVKGGSGTLTLTEAGRFTGATQVNAGGLDLRKGLRSNLSIASGATVWGSGAFGGNVANSGVFLSGATTPASIAGNFSQSGSGNLGVWLGSALKVTGSASVNGTMSILGVKSGYTTTSKETLINATGGVSGTFVSLRAASNVFLDAALAYDPNNVFLNINRIDVTKAVAGMGLTGASVASAARVESAMQAIDLQLGGGTPIGIGTAFIDAAGALQQSASVANADASLRSLSGELHAASAAMTFDAIDAGRRALGQRVDTLAQAPAQAGGWARDLAASGELGRAGFGQLGMDATGSMIGNDWRLGRTAVLGMAMNRLEQSGWLDGSGDRSRGHQREVQLYAAGWRGGWQAQAQLASGTFQRQMQRELLLGGLRDTAATRLSGDYQAAFGEVGRRLDVGGLALTPYLGAQFVRVANDGFVESGDSGFGLRANAWDSRRWQGFAGVRGERAWRVGGVDLRADARAEWQRTLSSSGQLFEASFTGVEQWAPLQGMGLGERSQLFALGMTAAFGGKATFRFDLSRRSGELGADGMASLWGTHRF</sequence>
<feature type="active site" description="Charge relay system" evidence="5">
    <location>
        <position position="364"/>
    </location>
</feature>
<dbReference type="InterPro" id="IPR023828">
    <property type="entry name" value="Peptidase_S8_Ser-AS"/>
</dbReference>
<dbReference type="InterPro" id="IPR034061">
    <property type="entry name" value="Peptidases_S8_Autotransporter"/>
</dbReference>
<keyword evidence="4 5" id="KW-0720">Serine protease</keyword>
<dbReference type="InterPro" id="IPR005546">
    <property type="entry name" value="Autotransporte_beta"/>
</dbReference>
<dbReference type="Gene3D" id="2.40.128.130">
    <property type="entry name" value="Autotransporter beta-domain"/>
    <property type="match status" value="1"/>
</dbReference>
<feature type="domain" description="Autotransporter" evidence="7">
    <location>
        <begin position="711"/>
        <end position="988"/>
    </location>
</feature>
<dbReference type="PRINTS" id="PR00723">
    <property type="entry name" value="SUBTILISIN"/>
</dbReference>
<evidence type="ECO:0000256" key="4">
    <source>
        <dbReference type="ARBA" id="ARBA00022825"/>
    </source>
</evidence>
<dbReference type="PROSITE" id="PS00136">
    <property type="entry name" value="SUBTILASE_ASP"/>
    <property type="match status" value="1"/>
</dbReference>
<accession>A0A5R9PCX7</accession>
<dbReference type="InterPro" id="IPR023827">
    <property type="entry name" value="Peptidase_S8_Asp-AS"/>
</dbReference>
<dbReference type="InterPro" id="IPR000209">
    <property type="entry name" value="Peptidase_S8/S53_dom"/>
</dbReference>
<keyword evidence="3 5" id="KW-0378">Hydrolase</keyword>
<dbReference type="InterPro" id="IPR015500">
    <property type="entry name" value="Peptidase_S8_subtilisin-rel"/>
</dbReference>
<dbReference type="PANTHER" id="PTHR42884:SF14">
    <property type="entry name" value="NEUROENDOCRINE CONVERTASE 1"/>
    <property type="match status" value="1"/>
</dbReference>
<gene>
    <name evidence="8" type="ORF">E5S66_09775</name>
</gene>
<dbReference type="SUPFAM" id="SSF103515">
    <property type="entry name" value="Autotransporter"/>
    <property type="match status" value="1"/>
</dbReference>
<evidence type="ECO:0000313" key="8">
    <source>
        <dbReference type="EMBL" id="TLX21232.1"/>
    </source>
</evidence>
<evidence type="ECO:0000313" key="9">
    <source>
        <dbReference type="Proteomes" id="UP000308508"/>
    </source>
</evidence>
<dbReference type="SMART" id="SM00869">
    <property type="entry name" value="Autotransporter"/>
    <property type="match status" value="1"/>
</dbReference>
<dbReference type="Gene3D" id="3.40.50.200">
    <property type="entry name" value="Peptidase S8/S53 domain"/>
    <property type="match status" value="1"/>
</dbReference>
<feature type="active site" description="Charge relay system" evidence="5">
    <location>
        <position position="111"/>
    </location>
</feature>
<keyword evidence="1 5" id="KW-0645">Protease</keyword>
<dbReference type="PROSITE" id="PS00138">
    <property type="entry name" value="SUBTILASE_SER"/>
    <property type="match status" value="1"/>
</dbReference>
<dbReference type="EMBL" id="SROY01000004">
    <property type="protein sequence ID" value="TLX21232.1"/>
    <property type="molecule type" value="Genomic_DNA"/>
</dbReference>
<dbReference type="Pfam" id="PF00082">
    <property type="entry name" value="Peptidase_S8"/>
    <property type="match status" value="1"/>
</dbReference>
<dbReference type="SUPFAM" id="SSF52743">
    <property type="entry name" value="Subtilisin-like"/>
    <property type="match status" value="1"/>
</dbReference>
<evidence type="ECO:0000259" key="7">
    <source>
        <dbReference type="PROSITE" id="PS51208"/>
    </source>
</evidence>
<dbReference type="NCBIfam" id="TIGR02601">
    <property type="entry name" value="autotrns_rpt"/>
    <property type="match status" value="1"/>
</dbReference>
<organism evidence="8 9">
    <name type="scientific">Thermomonas fusca</name>
    <dbReference type="NCBI Taxonomy" id="215690"/>
    <lineage>
        <taxon>Bacteria</taxon>
        <taxon>Pseudomonadati</taxon>
        <taxon>Pseudomonadota</taxon>
        <taxon>Gammaproteobacteria</taxon>
        <taxon>Lysobacterales</taxon>
        <taxon>Lysobacteraceae</taxon>
        <taxon>Thermomonas</taxon>
    </lineage>
</organism>
<comment type="similarity">
    <text evidence="5">Belongs to the peptidase S8 family.</text>
</comment>
<dbReference type="STRING" id="1123377.GCA_000423885_00139"/>
<dbReference type="Proteomes" id="UP000308508">
    <property type="component" value="Unassembled WGS sequence"/>
</dbReference>
<dbReference type="InterPro" id="IPR036852">
    <property type="entry name" value="Peptidase_S8/S53_dom_sf"/>
</dbReference>
<protein>
    <submittedName>
        <fullName evidence="8">Autotransporter domain-containing protein</fullName>
    </submittedName>
</protein>
<dbReference type="Pfam" id="PF03797">
    <property type="entry name" value="Autotransporter"/>
    <property type="match status" value="1"/>
</dbReference>
<dbReference type="PROSITE" id="PS51892">
    <property type="entry name" value="SUBTILASE"/>
    <property type="match status" value="1"/>
</dbReference>
<keyword evidence="9" id="KW-1185">Reference proteome</keyword>
<evidence type="ECO:0000256" key="1">
    <source>
        <dbReference type="ARBA" id="ARBA00022670"/>
    </source>
</evidence>
<comment type="caution">
    <text evidence="8">The sequence shown here is derived from an EMBL/GenBank/DDBJ whole genome shotgun (WGS) entry which is preliminary data.</text>
</comment>
<dbReference type="GO" id="GO:0016485">
    <property type="term" value="P:protein processing"/>
    <property type="evidence" value="ECO:0007669"/>
    <property type="project" value="TreeGrafter"/>
</dbReference>
<dbReference type="GO" id="GO:0004252">
    <property type="term" value="F:serine-type endopeptidase activity"/>
    <property type="evidence" value="ECO:0007669"/>
    <property type="project" value="UniProtKB-UniRule"/>
</dbReference>
<evidence type="ECO:0000256" key="2">
    <source>
        <dbReference type="ARBA" id="ARBA00022729"/>
    </source>
</evidence>
<dbReference type="InterPro" id="IPR013425">
    <property type="entry name" value="Autotrns_rpt"/>
</dbReference>
<dbReference type="GO" id="GO:0005886">
    <property type="term" value="C:plasma membrane"/>
    <property type="evidence" value="ECO:0007669"/>
    <property type="project" value="TreeGrafter"/>
</dbReference>
<feature type="active site" description="Charge relay system" evidence="5">
    <location>
        <position position="150"/>
    </location>
</feature>
<dbReference type="PROSITE" id="PS00137">
    <property type="entry name" value="SUBTILASE_HIS"/>
    <property type="match status" value="1"/>
</dbReference>
<evidence type="ECO:0000256" key="3">
    <source>
        <dbReference type="ARBA" id="ARBA00022801"/>
    </source>
</evidence>
<dbReference type="Pfam" id="PF12951">
    <property type="entry name" value="PATR"/>
    <property type="match status" value="1"/>
</dbReference>
<dbReference type="InterPro" id="IPR036709">
    <property type="entry name" value="Autotransporte_beta_dom_sf"/>
</dbReference>
<name>A0A5R9PCX7_9GAMM</name>
<dbReference type="InterPro" id="IPR022398">
    <property type="entry name" value="Peptidase_S8_His-AS"/>
</dbReference>
<dbReference type="AlphaFoldDB" id="A0A5R9PCX7"/>